<dbReference type="OrthoDB" id="1441376at2"/>
<protein>
    <recommendedName>
        <fullName evidence="4">Lipocalin-like domain-containing protein</fullName>
    </recommendedName>
</protein>
<dbReference type="AlphaFoldDB" id="A0A0Q0WTL9"/>
<dbReference type="STRING" id="346185.AAY42_01425"/>
<dbReference type="EMBL" id="LCTZ01000002">
    <property type="protein sequence ID" value="KQC28698.1"/>
    <property type="molecule type" value="Genomic_DNA"/>
</dbReference>
<comment type="caution">
    <text evidence="2">The sequence shown here is derived from an EMBL/GenBank/DDBJ whole genome shotgun (WGS) entry which is preliminary data.</text>
</comment>
<dbReference type="PATRIC" id="fig|1547436.3.peg.298"/>
<evidence type="ECO:0000256" key="1">
    <source>
        <dbReference type="SAM" id="SignalP"/>
    </source>
</evidence>
<dbReference type="Gene3D" id="2.40.128.490">
    <property type="entry name" value="Uncharacterised protein PF14869, DUF4488"/>
    <property type="match status" value="1"/>
</dbReference>
<reference evidence="2 3" key="1">
    <citation type="submission" date="2015-04" db="EMBL/GenBank/DDBJ databases">
        <title>Complete genome of flavobacterium.</title>
        <authorList>
            <person name="Kwon Y.M."/>
            <person name="Kim S.-J."/>
        </authorList>
    </citation>
    <scope>NUCLEOTIDE SEQUENCE [LARGE SCALE GENOMIC DNA]</scope>
    <source>
        <strain evidence="2 3">DK169</strain>
    </source>
</reference>
<evidence type="ECO:0000313" key="3">
    <source>
        <dbReference type="Proteomes" id="UP000050827"/>
    </source>
</evidence>
<keyword evidence="3" id="KW-1185">Reference proteome</keyword>
<proteinExistence type="predicted"/>
<dbReference type="RefSeq" id="WP_055392231.1">
    <property type="nucleotide sequence ID" value="NZ_LCTZ01000002.1"/>
</dbReference>
<dbReference type="Proteomes" id="UP000050827">
    <property type="component" value="Unassembled WGS sequence"/>
</dbReference>
<feature type="chain" id="PRO_5006186002" description="Lipocalin-like domain-containing protein" evidence="1">
    <location>
        <begin position="22"/>
        <end position="148"/>
    </location>
</feature>
<name>A0A0Q0WTL9_9FLAO</name>
<evidence type="ECO:0000313" key="2">
    <source>
        <dbReference type="EMBL" id="KQC28698.1"/>
    </source>
</evidence>
<sequence length="148" mass="17263">MKKILGLVLLMLILISATKFASPKPEAMHSIEGTWELYSFYSYDGQDISDTIEKSEGYRQVKMYSKGKIMWTRYVPDNPNGRFGYGSYKITENSLTEVIEYGDDFMMKALDTMRNFTFELILKENTFSQITLDEEGHRTSSENYRRID</sequence>
<gene>
    <name evidence="2" type="ORF">AAY42_01425</name>
</gene>
<evidence type="ECO:0008006" key="4">
    <source>
        <dbReference type="Google" id="ProtNLM"/>
    </source>
</evidence>
<organism evidence="2 3">
    <name type="scientific">Flagellimonas eckloniae</name>
    <dbReference type="NCBI Taxonomy" id="346185"/>
    <lineage>
        <taxon>Bacteria</taxon>
        <taxon>Pseudomonadati</taxon>
        <taxon>Bacteroidota</taxon>
        <taxon>Flavobacteriia</taxon>
        <taxon>Flavobacteriales</taxon>
        <taxon>Flavobacteriaceae</taxon>
        <taxon>Flagellimonas</taxon>
    </lineage>
</organism>
<accession>A0A0Q0WTL9</accession>
<keyword evidence="1" id="KW-0732">Signal</keyword>
<feature type="signal peptide" evidence="1">
    <location>
        <begin position="1"/>
        <end position="21"/>
    </location>
</feature>